<protein>
    <submittedName>
        <fullName evidence="5">Purple acid phosphatase-like protein</fullName>
    </submittedName>
</protein>
<dbReference type="GO" id="GO:0003993">
    <property type="term" value="F:acid phosphatase activity"/>
    <property type="evidence" value="ECO:0007669"/>
    <property type="project" value="InterPro"/>
</dbReference>
<dbReference type="InterPro" id="IPR004843">
    <property type="entry name" value="Calcineurin-like_PHP"/>
</dbReference>
<name>A0A562T4X9_CHIJA</name>
<dbReference type="Proteomes" id="UP000316778">
    <property type="component" value="Unassembled WGS sequence"/>
</dbReference>
<evidence type="ECO:0000313" key="5">
    <source>
        <dbReference type="EMBL" id="TWI88601.1"/>
    </source>
</evidence>
<keyword evidence="6" id="KW-1185">Reference proteome</keyword>
<dbReference type="RefSeq" id="WP_145714209.1">
    <property type="nucleotide sequence ID" value="NZ_BAAAFY010000001.1"/>
</dbReference>
<reference evidence="5 6" key="1">
    <citation type="journal article" date="2013" name="Stand. Genomic Sci.">
        <title>Genomic Encyclopedia of Type Strains, Phase I: The one thousand microbial genomes (KMG-I) project.</title>
        <authorList>
            <person name="Kyrpides N.C."/>
            <person name="Woyke T."/>
            <person name="Eisen J.A."/>
            <person name="Garrity G."/>
            <person name="Lilburn T.G."/>
            <person name="Beck B.J."/>
            <person name="Whitman W.B."/>
            <person name="Hugenholtz P."/>
            <person name="Klenk H.P."/>
        </authorList>
    </citation>
    <scope>NUCLEOTIDE SEQUENCE [LARGE SCALE GENOMIC DNA]</scope>
    <source>
        <strain evidence="5 6">DSM 13484</strain>
    </source>
</reference>
<dbReference type="Gene3D" id="2.60.40.380">
    <property type="entry name" value="Purple acid phosphatase-like, N-terminal"/>
    <property type="match status" value="1"/>
</dbReference>
<sequence length="463" mass="52588">MNIKAMKISIRYIITLLAIALHTAAYGQQEPYPASATPDRIILTFNGNPATTQAVTWRTDTLTGGSAQLKPATPHPAREDSARLFNAVTQRLDLGAASAHYHTVTFDRLEPATQYMYRVGDSSHWSEWQHFTTAAAEFRPFSFLYLGDAQNEHKELWSRSIRAAYAKAPQAAFSLHAGDLINRTNTDREWGEWCYAGGWIFGTMPVIATPGNHEYYRDEQRNLTLTKHWRPMFAFPENGPAGLEEVAYYVDYQQVRIISICSQAFLLNPADSARQVAWVENLLKHNPNKWTIVTMHHPVFSSANGRDNLSLRHAFLQMFEQYGVDLVLTGHDHTYGRGVAEQSPQTPRQPLKGPVYVTSVSGPKMYMPGLGEWLQRAAADIQLFQVLTVEADHISYQSFTVTGGLYDAFRVERKGRGQKVLVDQQPLQVKEQLALPPRYEQRLSAEERQAFEDKKQQYLRRKL</sequence>
<dbReference type="InterPro" id="IPR008963">
    <property type="entry name" value="Purple_acid_Pase-like_N"/>
</dbReference>
<dbReference type="SUPFAM" id="SSF56300">
    <property type="entry name" value="Metallo-dependent phosphatases"/>
    <property type="match status" value="1"/>
</dbReference>
<dbReference type="InterPro" id="IPR015914">
    <property type="entry name" value="PAPs_N"/>
</dbReference>
<feature type="domain" description="Calcineurin-like phosphoesterase" evidence="3">
    <location>
        <begin position="166"/>
        <end position="335"/>
    </location>
</feature>
<proteinExistence type="predicted"/>
<feature type="signal peptide" evidence="2">
    <location>
        <begin position="1"/>
        <end position="27"/>
    </location>
</feature>
<keyword evidence="1 2" id="KW-0732">Signal</keyword>
<feature type="chain" id="PRO_5022002034" evidence="2">
    <location>
        <begin position="28"/>
        <end position="463"/>
    </location>
</feature>
<evidence type="ECO:0000313" key="6">
    <source>
        <dbReference type="Proteomes" id="UP000316778"/>
    </source>
</evidence>
<dbReference type="Pfam" id="PF16656">
    <property type="entry name" value="Pur_ac_phosph_N"/>
    <property type="match status" value="1"/>
</dbReference>
<dbReference type="PANTHER" id="PTHR45867">
    <property type="entry name" value="PURPLE ACID PHOSPHATASE"/>
    <property type="match status" value="1"/>
</dbReference>
<dbReference type="OrthoDB" id="9809781at2"/>
<dbReference type="InterPro" id="IPR029052">
    <property type="entry name" value="Metallo-depent_PP-like"/>
</dbReference>
<evidence type="ECO:0000256" key="2">
    <source>
        <dbReference type="SAM" id="SignalP"/>
    </source>
</evidence>
<dbReference type="PANTHER" id="PTHR45867:SF3">
    <property type="entry name" value="ACID PHOSPHATASE TYPE 7"/>
    <property type="match status" value="1"/>
</dbReference>
<dbReference type="GO" id="GO:0046872">
    <property type="term" value="F:metal ion binding"/>
    <property type="evidence" value="ECO:0007669"/>
    <property type="project" value="InterPro"/>
</dbReference>
<comment type="caution">
    <text evidence="5">The sequence shown here is derived from an EMBL/GenBank/DDBJ whole genome shotgun (WGS) entry which is preliminary data.</text>
</comment>
<accession>A0A562T4X9</accession>
<feature type="domain" description="Purple acid phosphatase N-terminal" evidence="4">
    <location>
        <begin position="38"/>
        <end position="133"/>
    </location>
</feature>
<evidence type="ECO:0000256" key="1">
    <source>
        <dbReference type="ARBA" id="ARBA00022729"/>
    </source>
</evidence>
<dbReference type="EMBL" id="VLLG01000003">
    <property type="protein sequence ID" value="TWI88601.1"/>
    <property type="molecule type" value="Genomic_DNA"/>
</dbReference>
<dbReference type="Pfam" id="PF00149">
    <property type="entry name" value="Metallophos"/>
    <property type="match status" value="1"/>
</dbReference>
<dbReference type="SUPFAM" id="SSF49363">
    <property type="entry name" value="Purple acid phosphatase, N-terminal domain"/>
    <property type="match status" value="1"/>
</dbReference>
<evidence type="ECO:0000259" key="3">
    <source>
        <dbReference type="Pfam" id="PF00149"/>
    </source>
</evidence>
<dbReference type="AlphaFoldDB" id="A0A562T4X9"/>
<organism evidence="5 6">
    <name type="scientific">Chitinophaga japonensis</name>
    <name type="common">Flexibacter japonensis</name>
    <dbReference type="NCBI Taxonomy" id="104662"/>
    <lineage>
        <taxon>Bacteria</taxon>
        <taxon>Pseudomonadati</taxon>
        <taxon>Bacteroidota</taxon>
        <taxon>Chitinophagia</taxon>
        <taxon>Chitinophagales</taxon>
        <taxon>Chitinophagaceae</taxon>
        <taxon>Chitinophaga</taxon>
    </lineage>
</organism>
<dbReference type="Gene3D" id="3.60.21.10">
    <property type="match status" value="1"/>
</dbReference>
<gene>
    <name evidence="5" type="ORF">LX66_2687</name>
</gene>
<evidence type="ECO:0000259" key="4">
    <source>
        <dbReference type="Pfam" id="PF16656"/>
    </source>
</evidence>